<dbReference type="InterPro" id="IPR011010">
    <property type="entry name" value="DNA_brk_join_enz"/>
</dbReference>
<evidence type="ECO:0000259" key="4">
    <source>
        <dbReference type="PROSITE" id="PS51898"/>
    </source>
</evidence>
<dbReference type="PROSITE" id="PS51898">
    <property type="entry name" value="TYR_RECOMBINASE"/>
    <property type="match status" value="1"/>
</dbReference>
<protein>
    <submittedName>
        <fullName evidence="6">Site-specific recombinase</fullName>
    </submittedName>
</protein>
<dbReference type="PANTHER" id="PTHR30349">
    <property type="entry name" value="PHAGE INTEGRASE-RELATED"/>
    <property type="match status" value="1"/>
</dbReference>
<dbReference type="InterPro" id="IPR044068">
    <property type="entry name" value="CB"/>
</dbReference>
<reference evidence="6" key="1">
    <citation type="journal article" date="2015" name="Proc. Natl. Acad. Sci. U.S.A.">
        <title>Networks of energetic and metabolic interactions define dynamics in microbial communities.</title>
        <authorList>
            <person name="Embree M."/>
            <person name="Liu J.K."/>
            <person name="Al-Bassam M.M."/>
            <person name="Zengler K."/>
        </authorList>
    </citation>
    <scope>NUCLEOTIDE SEQUENCE</scope>
</reference>
<evidence type="ECO:0000256" key="2">
    <source>
        <dbReference type="ARBA" id="ARBA00023125"/>
    </source>
</evidence>
<evidence type="ECO:0000259" key="5">
    <source>
        <dbReference type="PROSITE" id="PS51900"/>
    </source>
</evidence>
<dbReference type="Pfam" id="PF00589">
    <property type="entry name" value="Phage_integrase"/>
    <property type="match status" value="1"/>
</dbReference>
<evidence type="ECO:0000313" key="6">
    <source>
        <dbReference type="EMBL" id="KUG15954.1"/>
    </source>
</evidence>
<dbReference type="Gene3D" id="1.10.443.10">
    <property type="entry name" value="Intergrase catalytic core"/>
    <property type="match status" value="1"/>
</dbReference>
<evidence type="ECO:0000256" key="3">
    <source>
        <dbReference type="ARBA" id="ARBA00023172"/>
    </source>
</evidence>
<dbReference type="GO" id="GO:0006310">
    <property type="term" value="P:DNA recombination"/>
    <property type="evidence" value="ECO:0007669"/>
    <property type="project" value="UniProtKB-KW"/>
</dbReference>
<accession>A0A0W8F5W8</accession>
<comment type="caution">
    <text evidence="6">The sequence shown here is derived from an EMBL/GenBank/DDBJ whole genome shotgun (WGS) entry which is preliminary data.</text>
</comment>
<dbReference type="InterPro" id="IPR050090">
    <property type="entry name" value="Tyrosine_recombinase_XerCD"/>
</dbReference>
<organism evidence="6">
    <name type="scientific">hydrocarbon metagenome</name>
    <dbReference type="NCBI Taxonomy" id="938273"/>
    <lineage>
        <taxon>unclassified sequences</taxon>
        <taxon>metagenomes</taxon>
        <taxon>ecological metagenomes</taxon>
    </lineage>
</organism>
<dbReference type="SUPFAM" id="SSF56349">
    <property type="entry name" value="DNA breaking-rejoining enzymes"/>
    <property type="match status" value="1"/>
</dbReference>
<dbReference type="CDD" id="cd00397">
    <property type="entry name" value="DNA_BRE_C"/>
    <property type="match status" value="1"/>
</dbReference>
<dbReference type="InterPro" id="IPR010998">
    <property type="entry name" value="Integrase_recombinase_N"/>
</dbReference>
<dbReference type="PANTHER" id="PTHR30349:SF92">
    <property type="entry name" value="SITE-SPECIFIC RECOMBINASE"/>
    <property type="match status" value="1"/>
</dbReference>
<dbReference type="GO" id="GO:0015074">
    <property type="term" value="P:DNA integration"/>
    <property type="evidence" value="ECO:0007669"/>
    <property type="project" value="UniProtKB-KW"/>
</dbReference>
<dbReference type="InterPro" id="IPR013762">
    <property type="entry name" value="Integrase-like_cat_sf"/>
</dbReference>
<keyword evidence="1" id="KW-0229">DNA integration</keyword>
<proteinExistence type="predicted"/>
<keyword evidence="2" id="KW-0238">DNA-binding</keyword>
<keyword evidence="3" id="KW-0233">DNA recombination</keyword>
<dbReference type="Gene3D" id="1.10.150.130">
    <property type="match status" value="1"/>
</dbReference>
<dbReference type="GO" id="GO:0003677">
    <property type="term" value="F:DNA binding"/>
    <property type="evidence" value="ECO:0007669"/>
    <property type="project" value="UniProtKB-KW"/>
</dbReference>
<feature type="domain" description="Core-binding (CB)" evidence="5">
    <location>
        <begin position="3"/>
        <end position="88"/>
    </location>
</feature>
<dbReference type="InterPro" id="IPR002104">
    <property type="entry name" value="Integrase_catalytic"/>
</dbReference>
<evidence type="ECO:0000256" key="1">
    <source>
        <dbReference type="ARBA" id="ARBA00022908"/>
    </source>
</evidence>
<feature type="domain" description="Tyr recombinase" evidence="4">
    <location>
        <begin position="116"/>
        <end position="301"/>
    </location>
</feature>
<dbReference type="Pfam" id="PF13495">
    <property type="entry name" value="Phage_int_SAM_4"/>
    <property type="match status" value="1"/>
</dbReference>
<gene>
    <name evidence="6" type="ORF">ASZ90_014374</name>
</gene>
<dbReference type="PROSITE" id="PS51900">
    <property type="entry name" value="CB"/>
    <property type="match status" value="1"/>
</dbReference>
<dbReference type="AlphaFoldDB" id="A0A0W8F5W8"/>
<dbReference type="InterPro" id="IPR004107">
    <property type="entry name" value="Integrase_SAM-like_N"/>
</dbReference>
<sequence>MDPLEEPLVAAYLTDCKIRGMSPRSFPGYHAALRSYIRYLNENGVSLLDVGQDNLIDFIRYLRLERRVAQRTIELTFSVISSLYEYLIFAGHLEVNPVLPVRKRYLKRYKNNGDPHERQLISIEDMARLITSTMNIRDRAIITMLAKTGMRRNELISLDVADVDLIENSIKLKPTAKRTNRTLFMDDECSFILRRWLKIRAGENRKGSTALFLNHEGDRLQRRGVSDVVYKAAQRVGLHKPESKRMEEHFSPHCTRHWFTTHLRRAGMRREFIQELRGDARREAIDIYDHIDLKELKEAYLACIPQLGI</sequence>
<dbReference type="EMBL" id="LNQE01001519">
    <property type="protein sequence ID" value="KUG15954.1"/>
    <property type="molecule type" value="Genomic_DNA"/>
</dbReference>
<name>A0A0W8F5W8_9ZZZZ</name>